<dbReference type="GO" id="GO:0044877">
    <property type="term" value="F:protein-containing complex binding"/>
    <property type="evidence" value="ECO:0007669"/>
    <property type="project" value="TreeGrafter"/>
</dbReference>
<dbReference type="STRING" id="1202772.A0A1V9ZHY0"/>
<feature type="domain" description="Nuf2 DHR10-like" evidence="14">
    <location>
        <begin position="259"/>
        <end position="373"/>
    </location>
</feature>
<evidence type="ECO:0000256" key="6">
    <source>
        <dbReference type="ARBA" id="ARBA00022776"/>
    </source>
</evidence>
<evidence type="ECO:0000256" key="1">
    <source>
        <dbReference type="ARBA" id="ARBA00004123"/>
    </source>
</evidence>
<keyword evidence="5" id="KW-0132">Cell division</keyword>
<dbReference type="EMBL" id="JNBR01000100">
    <property type="protein sequence ID" value="OQR97577.1"/>
    <property type="molecule type" value="Genomic_DNA"/>
</dbReference>
<dbReference type="OrthoDB" id="8194677at2759"/>
<protein>
    <submittedName>
        <fullName evidence="15">Kinetochore protein NUF2-like protein</fullName>
    </submittedName>
</protein>
<evidence type="ECO:0000313" key="15">
    <source>
        <dbReference type="EMBL" id="OQR97577.1"/>
    </source>
</evidence>
<dbReference type="InterPro" id="IPR005549">
    <property type="entry name" value="Kinetochore_Nuf2_N"/>
</dbReference>
<name>A0A1V9ZHY0_ACHHY</name>
<dbReference type="Gene3D" id="1.10.418.60">
    <property type="entry name" value="Ncd80 complex, Nuf2 subunit"/>
    <property type="match status" value="1"/>
</dbReference>
<evidence type="ECO:0000256" key="10">
    <source>
        <dbReference type="ARBA" id="ARBA00023306"/>
    </source>
</evidence>
<evidence type="ECO:0000259" key="14">
    <source>
        <dbReference type="Pfam" id="PF18595"/>
    </source>
</evidence>
<dbReference type="Proteomes" id="UP000243579">
    <property type="component" value="Unassembled WGS sequence"/>
</dbReference>
<evidence type="ECO:0000259" key="13">
    <source>
        <dbReference type="Pfam" id="PF03800"/>
    </source>
</evidence>
<dbReference type="Pfam" id="PF18595">
    <property type="entry name" value="Nuf2_DHR10-like"/>
    <property type="match status" value="1"/>
</dbReference>
<evidence type="ECO:0000313" key="16">
    <source>
        <dbReference type="Proteomes" id="UP000243579"/>
    </source>
</evidence>
<dbReference type="GO" id="GO:0051301">
    <property type="term" value="P:cell division"/>
    <property type="evidence" value="ECO:0007669"/>
    <property type="project" value="UniProtKB-KW"/>
</dbReference>
<dbReference type="GO" id="GO:0051315">
    <property type="term" value="P:attachment of mitotic spindle microtubules to kinetochore"/>
    <property type="evidence" value="ECO:0007669"/>
    <property type="project" value="TreeGrafter"/>
</dbReference>
<evidence type="ECO:0000256" key="9">
    <source>
        <dbReference type="ARBA" id="ARBA00023242"/>
    </source>
</evidence>
<keyword evidence="6" id="KW-0498">Mitosis</keyword>
<comment type="similarity">
    <text evidence="3">Belongs to the NUF2 family.</text>
</comment>
<dbReference type="GO" id="GO:0051383">
    <property type="term" value="P:kinetochore organization"/>
    <property type="evidence" value="ECO:0007669"/>
    <property type="project" value="TreeGrafter"/>
</dbReference>
<reference evidence="15 16" key="1">
    <citation type="journal article" date="2014" name="Genome Biol. Evol.">
        <title>The secreted proteins of Achlya hypogyna and Thraustotheca clavata identify the ancestral oomycete secretome and reveal gene acquisitions by horizontal gene transfer.</title>
        <authorList>
            <person name="Misner I."/>
            <person name="Blouin N."/>
            <person name="Leonard G."/>
            <person name="Richards T.A."/>
            <person name="Lane C.E."/>
        </authorList>
    </citation>
    <scope>NUCLEOTIDE SEQUENCE [LARGE SCALE GENOMIC DNA]</scope>
    <source>
        <strain evidence="15 16">ATCC 48635</strain>
    </source>
</reference>
<comment type="caution">
    <text evidence="15">The sequence shown here is derived from an EMBL/GenBank/DDBJ whole genome shotgun (WGS) entry which is preliminary data.</text>
</comment>
<evidence type="ECO:0000256" key="12">
    <source>
        <dbReference type="SAM" id="Coils"/>
    </source>
</evidence>
<dbReference type="InterPro" id="IPR041112">
    <property type="entry name" value="Nuf2_DHR10-like"/>
</dbReference>
<sequence length="444" mass="51589">MSQQPKLAYSFPMLKMSEIFQHLKGMNIHFAEDDIRNCDPSAVRRVIEDFIFIVMGIGKDELCQPALSGLSMLEYPQLHEDSIPEIAYYRTAWRLMQAAGVYDFGWTDVHKPTLKRVRRLFSAMINFTRFKEERMAFLSEHERKTDDELRLRQEAEDENAALRRQLEEIRAQQAAEAPALQQVMDECVVLEGEINVLNKRQAVLRHENAGLKNQSNQLRDDYASVQFAVLEAIKTTERLQSKIVSSPARFKSEISNIATQVDASKDELDVLDQRSTELDMTYDVFARADKEMNKTIELMHEAEVDTARCKQEKDNVKAQHQQIDDNYNKARHAVAHHARLQKLVQQRREQLEQYKQQASTKLQAAEHALASATRELHQLQDKNKGLEQQIQAKYLATQELQRKMLQEQKESERKLREMEETFLKMEAHVKNYTQGLLSAMERAP</sequence>
<evidence type="ECO:0000256" key="5">
    <source>
        <dbReference type="ARBA" id="ARBA00022618"/>
    </source>
</evidence>
<keyword evidence="7" id="KW-0995">Kinetochore</keyword>
<evidence type="ECO:0000256" key="3">
    <source>
        <dbReference type="ARBA" id="ARBA00005498"/>
    </source>
</evidence>
<dbReference type="Pfam" id="PF03800">
    <property type="entry name" value="Nuf2"/>
    <property type="match status" value="1"/>
</dbReference>
<accession>A0A1V9ZHY0</accession>
<evidence type="ECO:0000256" key="8">
    <source>
        <dbReference type="ARBA" id="ARBA00023054"/>
    </source>
</evidence>
<dbReference type="PANTHER" id="PTHR21650:SF2">
    <property type="entry name" value="KINETOCHORE PROTEIN NUF2"/>
    <property type="match status" value="1"/>
</dbReference>
<evidence type="ECO:0000256" key="2">
    <source>
        <dbReference type="ARBA" id="ARBA00004629"/>
    </source>
</evidence>
<proteinExistence type="inferred from homology"/>
<comment type="subcellular location">
    <subcellularLocation>
        <location evidence="2">Chromosome</location>
        <location evidence="2">Centromere</location>
        <location evidence="2">Kinetochore</location>
    </subcellularLocation>
    <subcellularLocation>
        <location evidence="1">Nucleus</location>
    </subcellularLocation>
</comment>
<keyword evidence="16" id="KW-1185">Reference proteome</keyword>
<evidence type="ECO:0000256" key="4">
    <source>
        <dbReference type="ARBA" id="ARBA00022454"/>
    </source>
</evidence>
<dbReference type="AlphaFoldDB" id="A0A1V9ZHY0"/>
<feature type="coiled-coil region" evidence="12">
    <location>
        <begin position="138"/>
        <end position="200"/>
    </location>
</feature>
<dbReference type="PANTHER" id="PTHR21650">
    <property type="entry name" value="MEMBRALIN/KINETOCHORE PROTEIN NUF2"/>
    <property type="match status" value="1"/>
</dbReference>
<evidence type="ECO:0000256" key="11">
    <source>
        <dbReference type="ARBA" id="ARBA00023328"/>
    </source>
</evidence>
<dbReference type="GO" id="GO:0045132">
    <property type="term" value="P:meiotic chromosome segregation"/>
    <property type="evidence" value="ECO:0007669"/>
    <property type="project" value="TreeGrafter"/>
</dbReference>
<feature type="coiled-coil region" evidence="12">
    <location>
        <begin position="337"/>
        <end position="428"/>
    </location>
</feature>
<dbReference type="GO" id="GO:0031262">
    <property type="term" value="C:Ndc80 complex"/>
    <property type="evidence" value="ECO:0007669"/>
    <property type="project" value="InterPro"/>
</dbReference>
<feature type="domain" description="Kinetochore protein Nuf2 N-terminal" evidence="13">
    <location>
        <begin position="9"/>
        <end position="142"/>
    </location>
</feature>
<dbReference type="GO" id="GO:0007052">
    <property type="term" value="P:mitotic spindle organization"/>
    <property type="evidence" value="ECO:0007669"/>
    <property type="project" value="TreeGrafter"/>
</dbReference>
<keyword evidence="8 12" id="KW-0175">Coiled coil</keyword>
<keyword evidence="4" id="KW-0158">Chromosome</keyword>
<keyword evidence="10" id="KW-0131">Cell cycle</keyword>
<dbReference type="GO" id="GO:0005634">
    <property type="term" value="C:nucleus"/>
    <property type="evidence" value="ECO:0007669"/>
    <property type="project" value="UniProtKB-SubCell"/>
</dbReference>
<evidence type="ECO:0000256" key="7">
    <source>
        <dbReference type="ARBA" id="ARBA00022838"/>
    </source>
</evidence>
<organism evidence="15 16">
    <name type="scientific">Achlya hypogyna</name>
    <name type="common">Oomycete</name>
    <name type="synonym">Protoachlya hypogyna</name>
    <dbReference type="NCBI Taxonomy" id="1202772"/>
    <lineage>
        <taxon>Eukaryota</taxon>
        <taxon>Sar</taxon>
        <taxon>Stramenopiles</taxon>
        <taxon>Oomycota</taxon>
        <taxon>Saprolegniomycetes</taxon>
        <taxon>Saprolegniales</taxon>
        <taxon>Achlyaceae</taxon>
        <taxon>Achlya</taxon>
    </lineage>
</organism>
<dbReference type="InterPro" id="IPR038275">
    <property type="entry name" value="Nuf2_N_sf"/>
</dbReference>
<keyword evidence="9" id="KW-0539">Nucleus</keyword>
<keyword evidence="11" id="KW-0137">Centromere</keyword>
<gene>
    <name evidence="15" type="ORF">ACHHYP_10182</name>
</gene>